<proteinExistence type="predicted"/>
<dbReference type="Pfam" id="PF00583">
    <property type="entry name" value="Acetyltransf_1"/>
    <property type="match status" value="1"/>
</dbReference>
<comment type="caution">
    <text evidence="2">The sequence shown here is derived from an EMBL/GenBank/DDBJ whole genome shotgun (WGS) entry which is preliminary data.</text>
</comment>
<name>A0A4Q0YSA0_9GAMM</name>
<dbReference type="PROSITE" id="PS51186">
    <property type="entry name" value="GNAT"/>
    <property type="match status" value="1"/>
</dbReference>
<reference evidence="2 3" key="1">
    <citation type="submission" date="2017-10" db="EMBL/GenBank/DDBJ databases">
        <title>Nyctiphanis sp. nov., isolated from the stomach of the euphausiid Nyctiphanes simplex (Hansen, 1911) in the Gulf of California.</title>
        <authorList>
            <person name="Gomez-Gil B."/>
            <person name="Aguilar-Mendez M."/>
            <person name="Lopez-Cortes A."/>
            <person name="Gomez-Gutierrez J."/>
            <person name="Roque A."/>
            <person name="Lang E."/>
            <person name="Gonzalez-Castillo A."/>
        </authorList>
    </citation>
    <scope>NUCLEOTIDE SEQUENCE [LARGE SCALE GENOMIC DNA]</scope>
    <source>
        <strain evidence="2 3">CAIM 600</strain>
    </source>
</reference>
<dbReference type="InterPro" id="IPR016181">
    <property type="entry name" value="Acyl_CoA_acyltransferase"/>
</dbReference>
<dbReference type="EMBL" id="PEIB01000004">
    <property type="protein sequence ID" value="RXJ74072.1"/>
    <property type="molecule type" value="Genomic_DNA"/>
</dbReference>
<dbReference type="Proteomes" id="UP000290287">
    <property type="component" value="Unassembled WGS sequence"/>
</dbReference>
<keyword evidence="3" id="KW-1185">Reference proteome</keyword>
<dbReference type="CDD" id="cd04301">
    <property type="entry name" value="NAT_SF"/>
    <property type="match status" value="1"/>
</dbReference>
<keyword evidence="2" id="KW-0223">Dioxygenase</keyword>
<dbReference type="InterPro" id="IPR000182">
    <property type="entry name" value="GNAT_dom"/>
</dbReference>
<gene>
    <name evidence="2" type="ORF">CS022_05370</name>
</gene>
<evidence type="ECO:0000313" key="2">
    <source>
        <dbReference type="EMBL" id="RXJ74072.1"/>
    </source>
</evidence>
<feature type="domain" description="N-acetyltransferase" evidence="1">
    <location>
        <begin position="1"/>
        <end position="133"/>
    </location>
</feature>
<dbReference type="OrthoDB" id="9787920at2"/>
<accession>A0A4Q0YSA0</accession>
<evidence type="ECO:0000259" key="1">
    <source>
        <dbReference type="PROSITE" id="PS51186"/>
    </source>
</evidence>
<organism evidence="2 3">
    <name type="scientific">Veronia nyctiphanis</name>
    <dbReference type="NCBI Taxonomy" id="1278244"/>
    <lineage>
        <taxon>Bacteria</taxon>
        <taxon>Pseudomonadati</taxon>
        <taxon>Pseudomonadota</taxon>
        <taxon>Gammaproteobacteria</taxon>
        <taxon>Vibrionales</taxon>
        <taxon>Vibrionaceae</taxon>
        <taxon>Veronia</taxon>
    </lineage>
</organism>
<dbReference type="RefSeq" id="WP_129121429.1">
    <property type="nucleotide sequence ID" value="NZ_PEIB01000004.1"/>
</dbReference>
<dbReference type="SUPFAM" id="SSF55729">
    <property type="entry name" value="Acyl-CoA N-acyltransferases (Nat)"/>
    <property type="match status" value="1"/>
</dbReference>
<dbReference type="Gene3D" id="3.40.630.30">
    <property type="match status" value="1"/>
</dbReference>
<dbReference type="GO" id="GO:0016747">
    <property type="term" value="F:acyltransferase activity, transferring groups other than amino-acyl groups"/>
    <property type="evidence" value="ECO:0007669"/>
    <property type="project" value="InterPro"/>
</dbReference>
<dbReference type="AlphaFoldDB" id="A0A4Q0YSA0"/>
<dbReference type="GO" id="GO:0051213">
    <property type="term" value="F:dioxygenase activity"/>
    <property type="evidence" value="ECO:0007669"/>
    <property type="project" value="UniProtKB-KW"/>
</dbReference>
<protein>
    <submittedName>
        <fullName evidence="2">Biphenyl 2,3-dioxygenase</fullName>
    </submittedName>
</protein>
<evidence type="ECO:0000313" key="3">
    <source>
        <dbReference type="Proteomes" id="UP000290287"/>
    </source>
</evidence>
<sequence>MKLDVIYDPTEDDIAKVTTGLRSYNLPFLEHIPSETFVCLLKEQNIVLAGCVARLFGQWIKIEYVWVDDASRGKGIGGKLLEELENVGRQKGCKRALVDTLSFQALPFYQKQGYVKQMSLEDYPVDDMQLHFLTKSLV</sequence>
<keyword evidence="2" id="KW-0560">Oxidoreductase</keyword>